<dbReference type="NCBIfam" id="TIGR00254">
    <property type="entry name" value="GGDEF"/>
    <property type="match status" value="1"/>
</dbReference>
<dbReference type="KEGG" id="shal:SHALO_1922"/>
<keyword evidence="3" id="KW-0812">Transmembrane</keyword>
<organism evidence="5 6">
    <name type="scientific">Sulfurospirillum halorespirans DSM 13726</name>
    <dbReference type="NCBI Taxonomy" id="1193502"/>
    <lineage>
        <taxon>Bacteria</taxon>
        <taxon>Pseudomonadati</taxon>
        <taxon>Campylobacterota</taxon>
        <taxon>Epsilonproteobacteria</taxon>
        <taxon>Campylobacterales</taxon>
        <taxon>Sulfurospirillaceae</taxon>
        <taxon>Sulfurospirillum</taxon>
    </lineage>
</organism>
<feature type="transmembrane region" description="Helical" evidence="3">
    <location>
        <begin position="245"/>
        <end position="265"/>
    </location>
</feature>
<dbReference type="Gene3D" id="3.30.70.270">
    <property type="match status" value="1"/>
</dbReference>
<dbReference type="GO" id="GO:0052621">
    <property type="term" value="F:diguanylate cyclase activity"/>
    <property type="evidence" value="ECO:0007669"/>
    <property type="project" value="UniProtKB-EC"/>
</dbReference>
<evidence type="ECO:0000313" key="6">
    <source>
        <dbReference type="Proteomes" id="UP000094609"/>
    </source>
</evidence>
<sequence>MKLYNKILFLTIMQLAAILLFGIYQIQSLYLTQKTAFDQKNLIQSDMIQKRFEEKLESLQKTAQILINSQEVITGIISNDTDMLYNWSKLFLSSSIDKIHFIDLDGTIISRGELEFRFADDVSKRFYVQQALQNDTFLGIDLVDGEECLVYAKRVKQYGQKPIGIISVALIIDDALLASMVQGTTMSIAYHSEHQTLSTTKEQKLTNASSLHVMLQAGSIKEASFNIGLTSAEELSALKEARTNFFVGIGFALIILVLALHFTLLKHLREYKALAQVLIDFYEDRLDIKEVIATIKQVTKERTTPEVKKIAEALFNMSQKVADTQNALELLSSTDQLTNLSNRRKLEECLEQKLKESERGSFFSIVMIDIDRFKTINDTYGHEIGDHVLVHTARLMRESIRTSDILGRWGGEEFLLILPQTSLEGALVMAEQMRSTIYHFTFEHYPQRVTMSLGVSTHHVGDTPNSILRRADNALYRAKNSGRNRVEHED</sequence>
<proteinExistence type="predicted"/>
<dbReference type="FunFam" id="3.30.70.270:FF:000001">
    <property type="entry name" value="Diguanylate cyclase domain protein"/>
    <property type="match status" value="1"/>
</dbReference>
<dbReference type="SMART" id="SM00267">
    <property type="entry name" value="GGDEF"/>
    <property type="match status" value="1"/>
</dbReference>
<evidence type="ECO:0000313" key="5">
    <source>
        <dbReference type="EMBL" id="AOO65693.1"/>
    </source>
</evidence>
<keyword evidence="6" id="KW-1185">Reference proteome</keyword>
<dbReference type="InterPro" id="IPR050469">
    <property type="entry name" value="Diguanylate_Cyclase"/>
</dbReference>
<dbReference type="PATRIC" id="fig|1193502.14.peg.1953"/>
<dbReference type="PROSITE" id="PS50887">
    <property type="entry name" value="GGDEF"/>
    <property type="match status" value="1"/>
</dbReference>
<dbReference type="AlphaFoldDB" id="A0A1D7TL24"/>
<reference evidence="6" key="1">
    <citation type="submission" date="2016-08" db="EMBL/GenBank/DDBJ databases">
        <title>Complete genome sequence of the organohalide-respiring Epsilonproteobacterium Sulfurospirillum halorespirans.</title>
        <authorList>
            <person name="Goris T."/>
            <person name="Zimmermann J."/>
            <person name="Schenz B."/>
            <person name="Lemos M."/>
            <person name="Hackermueller J."/>
            <person name="Diekert G."/>
        </authorList>
    </citation>
    <scope>NUCLEOTIDE SEQUENCE [LARGE SCALE GENOMIC DNA]</scope>
    <source>
        <strain>DSM 13726</strain>
        <strain evidence="6">PCE-M2</strain>
    </source>
</reference>
<evidence type="ECO:0000256" key="1">
    <source>
        <dbReference type="ARBA" id="ARBA00012528"/>
    </source>
</evidence>
<dbReference type="SUPFAM" id="SSF103190">
    <property type="entry name" value="Sensory domain-like"/>
    <property type="match status" value="1"/>
</dbReference>
<dbReference type="Proteomes" id="UP000094609">
    <property type="component" value="Chromosome"/>
</dbReference>
<dbReference type="PANTHER" id="PTHR45138">
    <property type="entry name" value="REGULATORY COMPONENTS OF SENSORY TRANSDUCTION SYSTEM"/>
    <property type="match status" value="1"/>
</dbReference>
<dbReference type="InterPro" id="IPR043128">
    <property type="entry name" value="Rev_trsase/Diguanyl_cyclase"/>
</dbReference>
<dbReference type="EMBL" id="CP017111">
    <property type="protein sequence ID" value="AOO65693.1"/>
    <property type="molecule type" value="Genomic_DNA"/>
</dbReference>
<evidence type="ECO:0000256" key="2">
    <source>
        <dbReference type="ARBA" id="ARBA00034247"/>
    </source>
</evidence>
<dbReference type="SUPFAM" id="SSF55073">
    <property type="entry name" value="Nucleotide cyclase"/>
    <property type="match status" value="1"/>
</dbReference>
<dbReference type="Pfam" id="PF00990">
    <property type="entry name" value="GGDEF"/>
    <property type="match status" value="1"/>
</dbReference>
<feature type="transmembrane region" description="Helical" evidence="3">
    <location>
        <begin position="7"/>
        <end position="26"/>
    </location>
</feature>
<comment type="catalytic activity">
    <reaction evidence="2">
        <text>2 GTP = 3',3'-c-di-GMP + 2 diphosphate</text>
        <dbReference type="Rhea" id="RHEA:24898"/>
        <dbReference type="ChEBI" id="CHEBI:33019"/>
        <dbReference type="ChEBI" id="CHEBI:37565"/>
        <dbReference type="ChEBI" id="CHEBI:58805"/>
        <dbReference type="EC" id="2.7.7.65"/>
    </reaction>
</comment>
<accession>A0A1D7TL24</accession>
<name>A0A1D7TL24_9BACT</name>
<evidence type="ECO:0000259" key="4">
    <source>
        <dbReference type="PROSITE" id="PS50887"/>
    </source>
</evidence>
<dbReference type="RefSeq" id="WP_069478346.1">
    <property type="nucleotide sequence ID" value="NZ_CP017111.1"/>
</dbReference>
<feature type="domain" description="GGDEF" evidence="4">
    <location>
        <begin position="361"/>
        <end position="490"/>
    </location>
</feature>
<keyword evidence="3" id="KW-0472">Membrane</keyword>
<dbReference type="InterPro" id="IPR029787">
    <property type="entry name" value="Nucleotide_cyclase"/>
</dbReference>
<protein>
    <recommendedName>
        <fullName evidence="1">diguanylate cyclase</fullName>
        <ecNumber evidence="1">2.7.7.65</ecNumber>
    </recommendedName>
</protein>
<dbReference type="InterPro" id="IPR000160">
    <property type="entry name" value="GGDEF_dom"/>
</dbReference>
<keyword evidence="3" id="KW-1133">Transmembrane helix</keyword>
<gene>
    <name evidence="5" type="ORF">SHALO_1922</name>
</gene>
<dbReference type="STRING" id="1193502.SHALO_1922"/>
<dbReference type="InterPro" id="IPR029151">
    <property type="entry name" value="Sensor-like_sf"/>
</dbReference>
<dbReference type="CDD" id="cd01949">
    <property type="entry name" value="GGDEF"/>
    <property type="match status" value="1"/>
</dbReference>
<evidence type="ECO:0000256" key="3">
    <source>
        <dbReference type="SAM" id="Phobius"/>
    </source>
</evidence>
<dbReference type="EC" id="2.7.7.65" evidence="1"/>
<dbReference type="PANTHER" id="PTHR45138:SF9">
    <property type="entry name" value="DIGUANYLATE CYCLASE DGCM-RELATED"/>
    <property type="match status" value="1"/>
</dbReference>